<proteinExistence type="predicted"/>
<dbReference type="NCBIfam" id="TIGR04085">
    <property type="entry name" value="rSAM_more_4Fe4S"/>
    <property type="match status" value="1"/>
</dbReference>
<evidence type="ECO:0000313" key="2">
    <source>
        <dbReference type="Proteomes" id="UP000677180"/>
    </source>
</evidence>
<dbReference type="SUPFAM" id="SSF102114">
    <property type="entry name" value="Radical SAM enzymes"/>
    <property type="match status" value="1"/>
</dbReference>
<dbReference type="InterPro" id="IPR023885">
    <property type="entry name" value="4Fe4S-binding_SPASM_dom"/>
</dbReference>
<dbReference type="InterPro" id="IPR058240">
    <property type="entry name" value="rSAM_sf"/>
</dbReference>
<dbReference type="AlphaFoldDB" id="A0AB37HSA8"/>
<accession>A0AB37HSA8</accession>
<protein>
    <submittedName>
        <fullName evidence="1">SPASM domain-containing protein</fullName>
    </submittedName>
</protein>
<gene>
    <name evidence="1" type="ORF">J5A53_11395</name>
</gene>
<dbReference type="Proteomes" id="UP000677180">
    <property type="component" value="Chromosome"/>
</dbReference>
<dbReference type="EMBL" id="CP072385">
    <property type="protein sequence ID" value="QUC10386.1"/>
    <property type="molecule type" value="Genomic_DNA"/>
</dbReference>
<organism evidence="1 2">
    <name type="scientific">Arachnia propionica</name>
    <dbReference type="NCBI Taxonomy" id="1750"/>
    <lineage>
        <taxon>Bacteria</taxon>
        <taxon>Bacillati</taxon>
        <taxon>Actinomycetota</taxon>
        <taxon>Actinomycetes</taxon>
        <taxon>Propionibacteriales</taxon>
        <taxon>Propionibacteriaceae</taxon>
        <taxon>Arachnia</taxon>
    </lineage>
</organism>
<reference evidence="1" key="1">
    <citation type="submission" date="2021-03" db="EMBL/GenBank/DDBJ databases">
        <title>Human Oral Microbial Genomes.</title>
        <authorList>
            <person name="Johnston C.D."/>
            <person name="Chen T."/>
            <person name="Dewhirst F.E."/>
        </authorList>
    </citation>
    <scope>NUCLEOTIDE SEQUENCE</scope>
    <source>
        <strain evidence="1">F0714</strain>
    </source>
</reference>
<name>A0AB37HSA8_9ACTN</name>
<evidence type="ECO:0000313" key="1">
    <source>
        <dbReference type="EMBL" id="QUC10386.1"/>
    </source>
</evidence>
<dbReference type="Gene3D" id="3.20.20.70">
    <property type="entry name" value="Aldolase class I"/>
    <property type="match status" value="1"/>
</dbReference>
<sequence>MLDTVKFADNMQFETTGYPVAHCGAGISAICVDTDGSVYPCVKRTDRADRICNLLDADTIATLSAHAQRLIRKELMFSKPVCQDCRLAALCGGGCRAEEGSNGDPCQAGCDYFALAVAFYAEHVSSAPSR</sequence>
<dbReference type="InterPro" id="IPR013785">
    <property type="entry name" value="Aldolase_TIM"/>
</dbReference>